<dbReference type="InterPro" id="IPR002912">
    <property type="entry name" value="ACT_dom"/>
</dbReference>
<evidence type="ECO:0000259" key="8">
    <source>
        <dbReference type="PROSITE" id="PS51671"/>
    </source>
</evidence>
<dbReference type="PANTHER" id="PTHR33778">
    <property type="entry name" value="PROTEIN MGTC"/>
    <property type="match status" value="1"/>
</dbReference>
<reference evidence="9 10" key="1">
    <citation type="journal article" date="2019" name="Nat. Microbiol.">
        <title>Mediterranean grassland soil C-N compound turnover is dependent on rainfall and depth, and is mediated by genomically divergent microorganisms.</title>
        <authorList>
            <person name="Diamond S."/>
            <person name="Andeer P.F."/>
            <person name="Li Z."/>
            <person name="Crits-Christoph A."/>
            <person name="Burstein D."/>
            <person name="Anantharaman K."/>
            <person name="Lane K.R."/>
            <person name="Thomas B.C."/>
            <person name="Pan C."/>
            <person name="Northen T.R."/>
            <person name="Banfield J.F."/>
        </authorList>
    </citation>
    <scope>NUCLEOTIDE SEQUENCE [LARGE SCALE GENOMIC DNA]</scope>
    <source>
        <strain evidence="9">NP_8</strain>
    </source>
</reference>
<name>A0A537IWX8_9BACT</name>
<evidence type="ECO:0000313" key="9">
    <source>
        <dbReference type="EMBL" id="TMI75562.1"/>
    </source>
</evidence>
<dbReference type="EMBL" id="VBAP01000043">
    <property type="protein sequence ID" value="TMI75562.1"/>
    <property type="molecule type" value="Genomic_DNA"/>
</dbReference>
<feature type="domain" description="ACT" evidence="8">
    <location>
        <begin position="146"/>
        <end position="220"/>
    </location>
</feature>
<accession>A0A537IWX8</accession>
<comment type="similarity">
    <text evidence="2">Belongs to the MgtC/SapB family.</text>
</comment>
<dbReference type="Pfam" id="PF02308">
    <property type="entry name" value="MgtC"/>
    <property type="match status" value="1"/>
</dbReference>
<gene>
    <name evidence="9" type="ORF">E6H05_06455</name>
</gene>
<protein>
    <submittedName>
        <fullName evidence="9">MgtC/SapB family protein</fullName>
    </submittedName>
</protein>
<dbReference type="InterPro" id="IPR003416">
    <property type="entry name" value="MgtC/SapB/SrpB/YhiD_fam"/>
</dbReference>
<keyword evidence="5 7" id="KW-1133">Transmembrane helix</keyword>
<dbReference type="PANTHER" id="PTHR33778:SF1">
    <property type="entry name" value="MAGNESIUM TRANSPORTER YHID-RELATED"/>
    <property type="match status" value="1"/>
</dbReference>
<evidence type="ECO:0000256" key="6">
    <source>
        <dbReference type="ARBA" id="ARBA00023136"/>
    </source>
</evidence>
<evidence type="ECO:0000313" key="10">
    <source>
        <dbReference type="Proteomes" id="UP000318834"/>
    </source>
</evidence>
<keyword evidence="6 7" id="KW-0472">Membrane</keyword>
<evidence type="ECO:0000256" key="2">
    <source>
        <dbReference type="ARBA" id="ARBA00009298"/>
    </source>
</evidence>
<dbReference type="InterPro" id="IPR045865">
    <property type="entry name" value="ACT-like_dom_sf"/>
</dbReference>
<evidence type="ECO:0000256" key="5">
    <source>
        <dbReference type="ARBA" id="ARBA00022989"/>
    </source>
</evidence>
<evidence type="ECO:0000256" key="4">
    <source>
        <dbReference type="ARBA" id="ARBA00022692"/>
    </source>
</evidence>
<evidence type="ECO:0000256" key="1">
    <source>
        <dbReference type="ARBA" id="ARBA00004651"/>
    </source>
</evidence>
<dbReference type="PRINTS" id="PR01837">
    <property type="entry name" value="MGTCSAPBPROT"/>
</dbReference>
<feature type="transmembrane region" description="Helical" evidence="7">
    <location>
        <begin position="100"/>
        <end position="132"/>
    </location>
</feature>
<comment type="subcellular location">
    <subcellularLocation>
        <location evidence="1">Cell membrane</location>
        <topology evidence="1">Multi-pass membrane protein</topology>
    </subcellularLocation>
</comment>
<keyword evidence="4 7" id="KW-0812">Transmembrane</keyword>
<feature type="transmembrane region" description="Helical" evidence="7">
    <location>
        <begin position="68"/>
        <end position="88"/>
    </location>
</feature>
<dbReference type="AlphaFoldDB" id="A0A537IWX8"/>
<feature type="transmembrane region" description="Helical" evidence="7">
    <location>
        <begin position="40"/>
        <end position="61"/>
    </location>
</feature>
<organism evidence="9 10">
    <name type="scientific">Candidatus Segetimicrobium genomatis</name>
    <dbReference type="NCBI Taxonomy" id="2569760"/>
    <lineage>
        <taxon>Bacteria</taxon>
        <taxon>Bacillati</taxon>
        <taxon>Candidatus Sysuimicrobiota</taxon>
        <taxon>Candidatus Sysuimicrobiia</taxon>
        <taxon>Candidatus Sysuimicrobiales</taxon>
        <taxon>Candidatus Segetimicrobiaceae</taxon>
        <taxon>Candidatus Segetimicrobium</taxon>
    </lineage>
</organism>
<keyword evidence="3" id="KW-1003">Cell membrane</keyword>
<evidence type="ECO:0000256" key="7">
    <source>
        <dbReference type="SAM" id="Phobius"/>
    </source>
</evidence>
<feature type="transmembrane region" description="Helical" evidence="7">
    <location>
        <begin position="12"/>
        <end position="28"/>
    </location>
</feature>
<comment type="caution">
    <text evidence="9">The sequence shown here is derived from an EMBL/GenBank/DDBJ whole genome shotgun (WGS) entry which is preliminary data.</text>
</comment>
<evidence type="ECO:0000256" key="3">
    <source>
        <dbReference type="ARBA" id="ARBA00022475"/>
    </source>
</evidence>
<dbReference type="InterPro" id="IPR049177">
    <property type="entry name" value="MgtC_SapB_SrpB_YhiD_N"/>
</dbReference>
<proteinExistence type="inferred from homology"/>
<dbReference type="GO" id="GO:0005886">
    <property type="term" value="C:plasma membrane"/>
    <property type="evidence" value="ECO:0007669"/>
    <property type="project" value="UniProtKB-SubCell"/>
</dbReference>
<dbReference type="PROSITE" id="PS51671">
    <property type="entry name" value="ACT"/>
    <property type="match status" value="1"/>
</dbReference>
<dbReference type="Gene3D" id="3.30.70.260">
    <property type="match status" value="1"/>
</dbReference>
<dbReference type="Proteomes" id="UP000318834">
    <property type="component" value="Unassembled WGS sequence"/>
</dbReference>
<dbReference type="SUPFAM" id="SSF55021">
    <property type="entry name" value="ACT-like"/>
    <property type="match status" value="1"/>
</dbReference>
<sequence length="224" mass="23407">MNSWEQIGESAVRLLLAMVLGGVIGWQRESADKPAGFRTHILVSVGAALFTLVSAVGFFGTGADPARVASNIVVGIGFLGAGTIWRTGASVQGLTTAASLWTVAAIGTAAGIGFYAGALFTTVIVVSVLTLFKVFEVRIPRRGLGHVVMVMADRPGQLGKMGTALGVFGVNIEHVELSGHSDDRVMLELALRLPPRVSRDELLVALGEVEGVAEVRWEDANAAA</sequence>